<evidence type="ECO:0000256" key="4">
    <source>
        <dbReference type="ARBA" id="ARBA00023228"/>
    </source>
</evidence>
<dbReference type="InterPro" id="IPR029132">
    <property type="entry name" value="CBAH/NAAA_C"/>
</dbReference>
<evidence type="ECO:0000259" key="7">
    <source>
        <dbReference type="Pfam" id="PF15508"/>
    </source>
</evidence>
<keyword evidence="3" id="KW-0378">Hydrolase</keyword>
<dbReference type="Pfam" id="PF02275">
    <property type="entry name" value="CBAH"/>
    <property type="match status" value="1"/>
</dbReference>
<dbReference type="PANTHER" id="PTHR28583">
    <property type="entry name" value="ACID AMIDASE"/>
    <property type="match status" value="1"/>
</dbReference>
<feature type="signal peptide" evidence="5">
    <location>
        <begin position="1"/>
        <end position="16"/>
    </location>
</feature>
<keyword evidence="4" id="KW-0458">Lysosome</keyword>
<evidence type="ECO:0000256" key="2">
    <source>
        <dbReference type="ARBA" id="ARBA00011891"/>
    </source>
</evidence>
<evidence type="ECO:0000256" key="3">
    <source>
        <dbReference type="ARBA" id="ARBA00022801"/>
    </source>
</evidence>
<dbReference type="Pfam" id="PF15508">
    <property type="entry name" value="NAAA-beta"/>
    <property type="match status" value="1"/>
</dbReference>
<evidence type="ECO:0000313" key="8">
    <source>
        <dbReference type="Proteomes" id="UP000887566"/>
    </source>
</evidence>
<evidence type="ECO:0000313" key="9">
    <source>
        <dbReference type="WBParaSite" id="PSAMB.scaffold7613size7373.g30299.t1"/>
    </source>
</evidence>
<dbReference type="AlphaFoldDB" id="A0A914XGG3"/>
<feature type="domain" description="Choloylglycine hydrolase/NAAA C-terminal" evidence="6">
    <location>
        <begin position="138"/>
        <end position="268"/>
    </location>
</feature>
<dbReference type="InterPro" id="IPR029130">
    <property type="entry name" value="Acid_ceramidase_N"/>
</dbReference>
<evidence type="ECO:0000256" key="5">
    <source>
        <dbReference type="SAM" id="SignalP"/>
    </source>
</evidence>
<evidence type="ECO:0000256" key="1">
    <source>
        <dbReference type="ARBA" id="ARBA00004371"/>
    </source>
</evidence>
<proteinExistence type="predicted"/>
<keyword evidence="8" id="KW-1185">Reference proteome</keyword>
<dbReference type="GO" id="GO:0005764">
    <property type="term" value="C:lysosome"/>
    <property type="evidence" value="ECO:0007669"/>
    <property type="project" value="UniProtKB-SubCell"/>
</dbReference>
<feature type="domain" description="Acid ceramidase N-terminal" evidence="7">
    <location>
        <begin position="43"/>
        <end position="102"/>
    </location>
</feature>
<reference evidence="9" key="1">
    <citation type="submission" date="2022-11" db="UniProtKB">
        <authorList>
            <consortium name="WormBaseParasite"/>
        </authorList>
    </citation>
    <scope>IDENTIFICATION</scope>
</reference>
<organism evidence="8 9">
    <name type="scientific">Plectus sambesii</name>
    <dbReference type="NCBI Taxonomy" id="2011161"/>
    <lineage>
        <taxon>Eukaryota</taxon>
        <taxon>Metazoa</taxon>
        <taxon>Ecdysozoa</taxon>
        <taxon>Nematoda</taxon>
        <taxon>Chromadorea</taxon>
        <taxon>Plectida</taxon>
        <taxon>Plectina</taxon>
        <taxon>Plectoidea</taxon>
        <taxon>Plectidae</taxon>
        <taxon>Plectus</taxon>
    </lineage>
</organism>
<name>A0A914XGG3_9BILA</name>
<keyword evidence="5" id="KW-0732">Signal</keyword>
<dbReference type="Proteomes" id="UP000887566">
    <property type="component" value="Unplaced"/>
</dbReference>
<protein>
    <recommendedName>
        <fullName evidence="2">ceramidase</fullName>
        <ecNumber evidence="2">3.5.1.23</ecNumber>
    </recommendedName>
</protein>
<dbReference type="GO" id="GO:0017040">
    <property type="term" value="F:N-acylsphingosine amidohydrolase activity"/>
    <property type="evidence" value="ECO:0007669"/>
    <property type="project" value="UniProtKB-EC"/>
</dbReference>
<sequence>MRVLVVIALVVVVVWTSPLPAPFADHCILDDNQNLYDPDNADNVPWEIVNLDQAPRDRWTKIATTYKVQIKDLIDTIKGLVEPIVPNAAQWIDLLFGSLDDKLPQPYNDELKGIADATGIPLGEIVMYNIFYEIFTVCTSIVAQDPNGKLYHARNLDFGLFLGWDHITHNWAVSAKLRKMVININWMQGGRLLFKSNNFAGFVGLYNGLKPHAFTLTANERFSAQGGYLGILEWLVGEDPNGKWMTWHARETLENAKSYTEAYQLLSTQPIL</sequence>
<feature type="chain" id="PRO_5037449164" description="ceramidase" evidence="5">
    <location>
        <begin position="17"/>
        <end position="272"/>
    </location>
</feature>
<dbReference type="WBParaSite" id="PSAMB.scaffold7613size7373.g30299.t1">
    <property type="protein sequence ID" value="PSAMB.scaffold7613size7373.g30299.t1"/>
    <property type="gene ID" value="PSAMB.scaffold7613size7373.g30299"/>
</dbReference>
<evidence type="ECO:0000259" key="6">
    <source>
        <dbReference type="Pfam" id="PF02275"/>
    </source>
</evidence>
<dbReference type="PANTHER" id="PTHR28583:SF1">
    <property type="entry name" value="ACID CERAMIDASE"/>
    <property type="match status" value="1"/>
</dbReference>
<dbReference type="EC" id="3.5.1.23" evidence="2"/>
<comment type="subcellular location">
    <subcellularLocation>
        <location evidence="1">Lysosome</location>
    </subcellularLocation>
</comment>
<accession>A0A914XGG3</accession>